<protein>
    <submittedName>
        <fullName evidence="1">Uncharacterized protein</fullName>
    </submittedName>
</protein>
<reference evidence="1" key="2">
    <citation type="journal article" date="2015" name="Fish Shellfish Immunol.">
        <title>Early steps in the European eel (Anguilla anguilla)-Vibrio vulnificus interaction in the gills: Role of the RtxA13 toxin.</title>
        <authorList>
            <person name="Callol A."/>
            <person name="Pajuelo D."/>
            <person name="Ebbesson L."/>
            <person name="Teles M."/>
            <person name="MacKenzie S."/>
            <person name="Amaro C."/>
        </authorList>
    </citation>
    <scope>NUCLEOTIDE SEQUENCE</scope>
</reference>
<name>A0A0E9R7M1_ANGAN</name>
<evidence type="ECO:0000313" key="1">
    <source>
        <dbReference type="EMBL" id="JAH24323.1"/>
    </source>
</evidence>
<dbReference type="AlphaFoldDB" id="A0A0E9R7M1"/>
<proteinExistence type="predicted"/>
<accession>A0A0E9R7M1</accession>
<reference evidence="1" key="1">
    <citation type="submission" date="2014-11" db="EMBL/GenBank/DDBJ databases">
        <authorList>
            <person name="Amaro Gonzalez C."/>
        </authorList>
    </citation>
    <scope>NUCLEOTIDE SEQUENCE</scope>
</reference>
<dbReference type="EMBL" id="GBXM01084254">
    <property type="protein sequence ID" value="JAH24323.1"/>
    <property type="molecule type" value="Transcribed_RNA"/>
</dbReference>
<organism evidence="1">
    <name type="scientific">Anguilla anguilla</name>
    <name type="common">European freshwater eel</name>
    <name type="synonym">Muraena anguilla</name>
    <dbReference type="NCBI Taxonomy" id="7936"/>
    <lineage>
        <taxon>Eukaryota</taxon>
        <taxon>Metazoa</taxon>
        <taxon>Chordata</taxon>
        <taxon>Craniata</taxon>
        <taxon>Vertebrata</taxon>
        <taxon>Euteleostomi</taxon>
        <taxon>Actinopterygii</taxon>
        <taxon>Neopterygii</taxon>
        <taxon>Teleostei</taxon>
        <taxon>Anguilliformes</taxon>
        <taxon>Anguillidae</taxon>
        <taxon>Anguilla</taxon>
    </lineage>
</organism>
<sequence>MAHSFYLVLFIEKGWSALISHPVPLPLTPRM</sequence>